<dbReference type="STRING" id="370764.SAMN04489810_1435"/>
<dbReference type="InterPro" id="IPR050039">
    <property type="entry name" value="MAB_1171c-like"/>
</dbReference>
<keyword evidence="1" id="KW-1133">Transmembrane helix</keyword>
<gene>
    <name evidence="3" type="ORF">SAMN04489810_1435</name>
</gene>
<evidence type="ECO:0000313" key="4">
    <source>
        <dbReference type="Proteomes" id="UP000199009"/>
    </source>
</evidence>
<sequence>MIQIAIAALMWVLVISLLILRRRRSERTITYAAVTIAIAMTLSVDTVYTTVDAALGGANFGTLVAEVALMVGVFFLGRGIMKAAEYSPRPVRIALGPVTLGVALAGVVVSFILIDKGSTTTSFMLDLGDQPPAAAYSMIQFTYYGIVVAAMAAVAVRQFRLRNGAQRVPAGSLIAGAVLGVALSLVVLVMDIAHLTGNLNLMTAFGSAYGPLFFLTFLFLCIGLASQPAVRYVGERRRLARTQTYVRQLTPLWDAATRVRPGLSQRDATAIRLEDPETVLHREVVEIRDAMIDPRIEFDPTTDDRHLLDRAEAHLLGSKTR</sequence>
<dbReference type="OrthoDB" id="3718129at2"/>
<feature type="transmembrane region" description="Helical" evidence="1">
    <location>
        <begin position="212"/>
        <end position="233"/>
    </location>
</feature>
<proteinExistence type="predicted"/>
<dbReference type="Proteomes" id="UP000199009">
    <property type="component" value="Chromosome I"/>
</dbReference>
<keyword evidence="1" id="KW-0472">Membrane</keyword>
<keyword evidence="4" id="KW-1185">Reference proteome</keyword>
<dbReference type="EMBL" id="LT629692">
    <property type="protein sequence ID" value="SDG83946.1"/>
    <property type="molecule type" value="Genomic_DNA"/>
</dbReference>
<dbReference type="InterPro" id="IPR046675">
    <property type="entry name" value="DUF6545"/>
</dbReference>
<keyword evidence="1" id="KW-0812">Transmembrane</keyword>
<dbReference type="AlphaFoldDB" id="A0A1G7XIJ8"/>
<dbReference type="Pfam" id="PF20182">
    <property type="entry name" value="DUF6545"/>
    <property type="match status" value="1"/>
</dbReference>
<feature type="transmembrane region" description="Helical" evidence="1">
    <location>
        <begin position="6"/>
        <end position="22"/>
    </location>
</feature>
<evidence type="ECO:0000256" key="1">
    <source>
        <dbReference type="SAM" id="Phobius"/>
    </source>
</evidence>
<protein>
    <recommendedName>
        <fullName evidence="2">DUF6545 domain-containing protein</fullName>
    </recommendedName>
</protein>
<evidence type="ECO:0000313" key="3">
    <source>
        <dbReference type="EMBL" id="SDG83946.1"/>
    </source>
</evidence>
<evidence type="ECO:0000259" key="2">
    <source>
        <dbReference type="Pfam" id="PF20182"/>
    </source>
</evidence>
<feature type="transmembrane region" description="Helical" evidence="1">
    <location>
        <begin position="134"/>
        <end position="156"/>
    </location>
</feature>
<feature type="transmembrane region" description="Helical" evidence="1">
    <location>
        <begin position="168"/>
        <end position="192"/>
    </location>
</feature>
<dbReference type="RefSeq" id="WP_091488128.1">
    <property type="nucleotide sequence ID" value="NZ_LT629692.1"/>
</dbReference>
<feature type="transmembrane region" description="Helical" evidence="1">
    <location>
        <begin position="29"/>
        <end position="48"/>
    </location>
</feature>
<dbReference type="NCBIfam" id="NF042915">
    <property type="entry name" value="MAB_1171c_fam"/>
    <property type="match status" value="1"/>
</dbReference>
<name>A0A1G7XIJ8_9MICO</name>
<reference evidence="3 4" key="1">
    <citation type="submission" date="2016-10" db="EMBL/GenBank/DDBJ databases">
        <authorList>
            <person name="de Groot N.N."/>
        </authorList>
    </citation>
    <scope>NUCLEOTIDE SEQUENCE [LARGE SCALE GENOMIC DNA]</scope>
    <source>
        <strain evidence="3 4">DSM 23142</strain>
    </source>
</reference>
<feature type="transmembrane region" description="Helical" evidence="1">
    <location>
        <begin position="60"/>
        <end position="81"/>
    </location>
</feature>
<organism evidence="3 4">
    <name type="scientific">Microbacterium pygmaeum</name>
    <dbReference type="NCBI Taxonomy" id="370764"/>
    <lineage>
        <taxon>Bacteria</taxon>
        <taxon>Bacillati</taxon>
        <taxon>Actinomycetota</taxon>
        <taxon>Actinomycetes</taxon>
        <taxon>Micrococcales</taxon>
        <taxon>Microbacteriaceae</taxon>
        <taxon>Microbacterium</taxon>
    </lineage>
</organism>
<accession>A0A1G7XIJ8</accession>
<feature type="domain" description="DUF6545" evidence="2">
    <location>
        <begin position="240"/>
        <end position="306"/>
    </location>
</feature>
<feature type="transmembrane region" description="Helical" evidence="1">
    <location>
        <begin position="93"/>
        <end position="114"/>
    </location>
</feature>